<sequence length="165" mass="17949">MTPDPTRGDDRGEEWIPDVEATVELGRVDIEPDENDPNPKPRAWPWPWRDEEPIDDGDERAVPLLAAVLVPGVGDRDDPKDGDLEFATIDLAVFAGSLGVESGVEEVEVDGGVDVDTDILGDAVCIGVVARLPPTPPCAFEFRREGDLVDAVEDRFVITGRLSFE</sequence>
<organism evidence="1 2">
    <name type="scientific">Pleurotus cornucopiae</name>
    <name type="common">Cornucopia mushroom</name>
    <dbReference type="NCBI Taxonomy" id="5321"/>
    <lineage>
        <taxon>Eukaryota</taxon>
        <taxon>Fungi</taxon>
        <taxon>Dikarya</taxon>
        <taxon>Basidiomycota</taxon>
        <taxon>Agaricomycotina</taxon>
        <taxon>Agaricomycetes</taxon>
        <taxon>Agaricomycetidae</taxon>
        <taxon>Agaricales</taxon>
        <taxon>Pleurotineae</taxon>
        <taxon>Pleurotaceae</taxon>
        <taxon>Pleurotus</taxon>
    </lineage>
</organism>
<evidence type="ECO:0000313" key="1">
    <source>
        <dbReference type="EMBL" id="KAG9219731.1"/>
    </source>
</evidence>
<proteinExistence type="predicted"/>
<protein>
    <submittedName>
        <fullName evidence="1">Uncharacterized protein</fullName>
    </submittedName>
</protein>
<keyword evidence="2" id="KW-1185">Reference proteome</keyword>
<dbReference type="Proteomes" id="UP000824881">
    <property type="component" value="Unassembled WGS sequence"/>
</dbReference>
<gene>
    <name evidence="1" type="ORF">CCMSSC00406_0010320</name>
</gene>
<comment type="caution">
    <text evidence="1">The sequence shown here is derived from an EMBL/GenBank/DDBJ whole genome shotgun (WGS) entry which is preliminary data.</text>
</comment>
<evidence type="ECO:0000313" key="2">
    <source>
        <dbReference type="Proteomes" id="UP000824881"/>
    </source>
</evidence>
<dbReference type="EMBL" id="WQMT02000008">
    <property type="protein sequence ID" value="KAG9219731.1"/>
    <property type="molecule type" value="Genomic_DNA"/>
</dbReference>
<reference evidence="1 2" key="1">
    <citation type="journal article" date="2021" name="Appl. Environ. Microbiol.">
        <title>Genetic linkage and physical mapping for an oyster mushroom Pleurotus cornucopiae and QTL analysis for the trait cap color.</title>
        <authorList>
            <person name="Zhang Y."/>
            <person name="Gao W."/>
            <person name="Sonnenberg A."/>
            <person name="Chen Q."/>
            <person name="Zhang J."/>
            <person name="Huang C."/>
        </authorList>
    </citation>
    <scope>NUCLEOTIDE SEQUENCE [LARGE SCALE GENOMIC DNA]</scope>
    <source>
        <strain evidence="1">CCMSSC00406</strain>
    </source>
</reference>
<accession>A0ACB7IPF4</accession>
<name>A0ACB7IPF4_PLECO</name>